<comment type="function">
    <text evidence="8">Toxic component of a toxin-antitoxin (TA) system. An RNase.</text>
</comment>
<evidence type="ECO:0000256" key="8">
    <source>
        <dbReference type="HAMAP-Rule" id="MF_00265"/>
    </source>
</evidence>
<feature type="binding site" evidence="8">
    <location>
        <position position="6"/>
    </location>
    <ligand>
        <name>Mg(2+)</name>
        <dbReference type="ChEBI" id="CHEBI:18420"/>
    </ligand>
</feature>
<dbReference type="Gene3D" id="3.40.50.1010">
    <property type="entry name" value="5'-nuclease"/>
    <property type="match status" value="1"/>
</dbReference>
<evidence type="ECO:0000313" key="11">
    <source>
        <dbReference type="Proteomes" id="UP000529795"/>
    </source>
</evidence>
<name>A0A840FN73_9SPHN</name>
<evidence type="ECO:0000256" key="4">
    <source>
        <dbReference type="ARBA" id="ARBA00022723"/>
    </source>
</evidence>
<dbReference type="InterPro" id="IPR050556">
    <property type="entry name" value="Type_II_TA_system_RNase"/>
</dbReference>
<evidence type="ECO:0000256" key="1">
    <source>
        <dbReference type="ARBA" id="ARBA00001946"/>
    </source>
</evidence>
<evidence type="ECO:0000256" key="7">
    <source>
        <dbReference type="ARBA" id="ARBA00038093"/>
    </source>
</evidence>
<dbReference type="EC" id="3.1.-.-" evidence="8"/>
<dbReference type="EMBL" id="JACIEV010000007">
    <property type="protein sequence ID" value="MBB4154745.1"/>
    <property type="molecule type" value="Genomic_DNA"/>
</dbReference>
<organism evidence="10 11">
    <name type="scientific">Sphingomonas jinjuensis</name>
    <dbReference type="NCBI Taxonomy" id="535907"/>
    <lineage>
        <taxon>Bacteria</taxon>
        <taxon>Pseudomonadati</taxon>
        <taxon>Pseudomonadota</taxon>
        <taxon>Alphaproteobacteria</taxon>
        <taxon>Sphingomonadales</taxon>
        <taxon>Sphingomonadaceae</taxon>
        <taxon>Sphingomonas</taxon>
    </lineage>
</organism>
<keyword evidence="5 8" id="KW-0378">Hydrolase</keyword>
<reference evidence="10 11" key="1">
    <citation type="submission" date="2020-08" db="EMBL/GenBank/DDBJ databases">
        <title>Genomic Encyclopedia of Type Strains, Phase IV (KMG-IV): sequencing the most valuable type-strain genomes for metagenomic binning, comparative biology and taxonomic classification.</title>
        <authorList>
            <person name="Goeker M."/>
        </authorList>
    </citation>
    <scope>NUCLEOTIDE SEQUENCE [LARGE SCALE GENOMIC DNA]</scope>
    <source>
        <strain evidence="10 11">YC6723</strain>
    </source>
</reference>
<keyword evidence="2 8" id="KW-1277">Toxin-antitoxin system</keyword>
<dbReference type="AlphaFoldDB" id="A0A840FN73"/>
<comment type="cofactor">
    <cofactor evidence="1 8">
        <name>Mg(2+)</name>
        <dbReference type="ChEBI" id="CHEBI:18420"/>
    </cofactor>
</comment>
<dbReference type="SUPFAM" id="SSF88723">
    <property type="entry name" value="PIN domain-like"/>
    <property type="match status" value="1"/>
</dbReference>
<dbReference type="GO" id="GO:0000287">
    <property type="term" value="F:magnesium ion binding"/>
    <property type="evidence" value="ECO:0007669"/>
    <property type="project" value="UniProtKB-UniRule"/>
</dbReference>
<feature type="binding site" evidence="8">
    <location>
        <position position="95"/>
    </location>
    <ligand>
        <name>Mg(2+)</name>
        <dbReference type="ChEBI" id="CHEBI:18420"/>
    </ligand>
</feature>
<keyword evidence="3 8" id="KW-0540">Nuclease</keyword>
<dbReference type="GO" id="GO:0016787">
    <property type="term" value="F:hydrolase activity"/>
    <property type="evidence" value="ECO:0007669"/>
    <property type="project" value="UniProtKB-KW"/>
</dbReference>
<dbReference type="GO" id="GO:0004540">
    <property type="term" value="F:RNA nuclease activity"/>
    <property type="evidence" value="ECO:0007669"/>
    <property type="project" value="InterPro"/>
</dbReference>
<evidence type="ECO:0000256" key="5">
    <source>
        <dbReference type="ARBA" id="ARBA00022801"/>
    </source>
</evidence>
<comment type="similarity">
    <text evidence="7 8">Belongs to the PINc/VapC protein family.</text>
</comment>
<protein>
    <recommendedName>
        <fullName evidence="8">Ribonuclease VapC</fullName>
        <shortName evidence="8">RNase VapC</shortName>
        <ecNumber evidence="8">3.1.-.-</ecNumber>
    </recommendedName>
    <alternativeName>
        <fullName evidence="8">Toxin VapC</fullName>
    </alternativeName>
</protein>
<dbReference type="RefSeq" id="WP_183985551.1">
    <property type="nucleotide sequence ID" value="NZ_JACIEV010000007.1"/>
</dbReference>
<keyword evidence="4 8" id="KW-0479">Metal-binding</keyword>
<dbReference type="InterPro" id="IPR029060">
    <property type="entry name" value="PIN-like_dom_sf"/>
</dbReference>
<proteinExistence type="inferred from homology"/>
<dbReference type="Pfam" id="PF01850">
    <property type="entry name" value="PIN"/>
    <property type="match status" value="1"/>
</dbReference>
<feature type="domain" description="PIN" evidence="9">
    <location>
        <begin position="3"/>
        <end position="121"/>
    </location>
</feature>
<keyword evidence="11" id="KW-1185">Reference proteome</keyword>
<gene>
    <name evidence="8" type="primary">vapC</name>
    <name evidence="10" type="ORF">GGQ80_002661</name>
</gene>
<dbReference type="PANTHER" id="PTHR33653">
    <property type="entry name" value="RIBONUCLEASE VAPC2"/>
    <property type="match status" value="1"/>
</dbReference>
<evidence type="ECO:0000313" key="10">
    <source>
        <dbReference type="EMBL" id="MBB4154745.1"/>
    </source>
</evidence>
<dbReference type="InterPro" id="IPR022907">
    <property type="entry name" value="VapC_family"/>
</dbReference>
<keyword evidence="8" id="KW-0800">Toxin</keyword>
<keyword evidence="6 8" id="KW-0460">Magnesium</keyword>
<comment type="caution">
    <text evidence="10">The sequence shown here is derived from an EMBL/GenBank/DDBJ whole genome shotgun (WGS) entry which is preliminary data.</text>
</comment>
<dbReference type="Proteomes" id="UP000529795">
    <property type="component" value="Unassembled WGS sequence"/>
</dbReference>
<dbReference type="HAMAP" id="MF_00265">
    <property type="entry name" value="VapC_Nob1"/>
    <property type="match status" value="1"/>
</dbReference>
<accession>A0A840FN73</accession>
<evidence type="ECO:0000256" key="3">
    <source>
        <dbReference type="ARBA" id="ARBA00022722"/>
    </source>
</evidence>
<evidence type="ECO:0000256" key="6">
    <source>
        <dbReference type="ARBA" id="ARBA00022842"/>
    </source>
</evidence>
<dbReference type="InterPro" id="IPR002716">
    <property type="entry name" value="PIN_dom"/>
</dbReference>
<sequence length="133" mass="14639">MSYLIDTNIAIHLRDRDREIMEKVSRLGRFPALSIMSLVELEAGVFRDPTLAMQRRAVLDALLEGLPILDLDRDVIAAYGQIIASVGFSRAKVIDRLIAATAIANDLPLATINADDFRDIPGLTLDVWAPPAQ</sequence>
<dbReference type="GO" id="GO:0090729">
    <property type="term" value="F:toxin activity"/>
    <property type="evidence" value="ECO:0007669"/>
    <property type="project" value="UniProtKB-KW"/>
</dbReference>
<evidence type="ECO:0000256" key="2">
    <source>
        <dbReference type="ARBA" id="ARBA00022649"/>
    </source>
</evidence>
<evidence type="ECO:0000259" key="9">
    <source>
        <dbReference type="Pfam" id="PF01850"/>
    </source>
</evidence>
<dbReference type="PANTHER" id="PTHR33653:SF1">
    <property type="entry name" value="RIBONUCLEASE VAPC2"/>
    <property type="match status" value="1"/>
</dbReference>